<dbReference type="Pfam" id="PF09560">
    <property type="entry name" value="Spore_YunB"/>
    <property type="match status" value="1"/>
</dbReference>
<gene>
    <name evidence="2" type="primary">yunB</name>
    <name evidence="2" type="ORF">H9892_04105</name>
</gene>
<comment type="caution">
    <text evidence="2">The sequence shown here is derived from an EMBL/GenBank/DDBJ whole genome shotgun (WGS) entry which is preliminary data.</text>
</comment>
<name>A0A9D1Q1J7_9FIRM</name>
<evidence type="ECO:0000313" key="3">
    <source>
        <dbReference type="Proteomes" id="UP000823990"/>
    </source>
</evidence>
<feature type="transmembrane region" description="Helical" evidence="1">
    <location>
        <begin position="12"/>
        <end position="32"/>
    </location>
</feature>
<reference evidence="2" key="2">
    <citation type="submission" date="2021-04" db="EMBL/GenBank/DDBJ databases">
        <authorList>
            <person name="Gilroy R."/>
        </authorList>
    </citation>
    <scope>NUCLEOTIDE SEQUENCE</scope>
    <source>
        <strain evidence="2">12435</strain>
    </source>
</reference>
<evidence type="ECO:0000313" key="2">
    <source>
        <dbReference type="EMBL" id="HIW02503.1"/>
    </source>
</evidence>
<dbReference type="EMBL" id="DXHS01000069">
    <property type="protein sequence ID" value="HIW02503.1"/>
    <property type="molecule type" value="Genomic_DNA"/>
</dbReference>
<keyword evidence="1" id="KW-1133">Transmembrane helix</keyword>
<dbReference type="InterPro" id="IPR014197">
    <property type="entry name" value="Sporulation_prot_YunB"/>
</dbReference>
<dbReference type="Proteomes" id="UP000823990">
    <property type="component" value="Unassembled WGS sequence"/>
</dbReference>
<keyword evidence="1" id="KW-0472">Membrane</keyword>
<organism evidence="2 3">
    <name type="scientific">Candidatus Protoclostridium stercorigallinarum</name>
    <dbReference type="NCBI Taxonomy" id="2838741"/>
    <lineage>
        <taxon>Bacteria</taxon>
        <taxon>Bacillati</taxon>
        <taxon>Bacillota</taxon>
        <taxon>Clostridia</taxon>
        <taxon>Candidatus Protoclostridium</taxon>
    </lineage>
</organism>
<proteinExistence type="predicted"/>
<evidence type="ECO:0000256" key="1">
    <source>
        <dbReference type="SAM" id="Phobius"/>
    </source>
</evidence>
<dbReference type="AlphaFoldDB" id="A0A9D1Q1J7"/>
<dbReference type="NCBIfam" id="TIGR02832">
    <property type="entry name" value="spo_yunB"/>
    <property type="match status" value="1"/>
</dbReference>
<keyword evidence="1" id="KW-0812">Transmembrane</keyword>
<sequence>MRVVKLKSKHRRLKAVFFAAVVIGAFALYYYLRIAPVISTVVTETTRMKVSEAIDDMTEKQLYEVEYGDFVILDTDSDGNVTFVQMNSVAVNLFARRVTSLIRGEMEKFEEQGIAIPLGTITGVPLLSDIGPELTYNVLDLGVVDADFYSEFSSAGINQTLHRLYMKIIVNMRIVLPGYSLAFDNSSTVMICENIIAGDVPLGNIDIGGELLP</sequence>
<protein>
    <submittedName>
        <fullName evidence="2">Sporulation protein YunB</fullName>
    </submittedName>
</protein>
<accession>A0A9D1Q1J7</accession>
<reference evidence="2" key="1">
    <citation type="journal article" date="2021" name="PeerJ">
        <title>Extensive microbial diversity within the chicken gut microbiome revealed by metagenomics and culture.</title>
        <authorList>
            <person name="Gilroy R."/>
            <person name="Ravi A."/>
            <person name="Getino M."/>
            <person name="Pursley I."/>
            <person name="Horton D.L."/>
            <person name="Alikhan N.F."/>
            <person name="Baker D."/>
            <person name="Gharbi K."/>
            <person name="Hall N."/>
            <person name="Watson M."/>
            <person name="Adriaenssens E.M."/>
            <person name="Foster-Nyarko E."/>
            <person name="Jarju S."/>
            <person name="Secka A."/>
            <person name="Antonio M."/>
            <person name="Oren A."/>
            <person name="Chaudhuri R.R."/>
            <person name="La Ragione R."/>
            <person name="Hildebrand F."/>
            <person name="Pallen M.J."/>
        </authorList>
    </citation>
    <scope>NUCLEOTIDE SEQUENCE</scope>
    <source>
        <strain evidence="2">12435</strain>
    </source>
</reference>